<evidence type="ECO:0000256" key="3">
    <source>
        <dbReference type="ARBA" id="ARBA00022525"/>
    </source>
</evidence>
<comment type="subcellular location">
    <subcellularLocation>
        <location evidence="1">Secreted</location>
    </subcellularLocation>
</comment>
<feature type="chain" id="PRO_5011958788" evidence="4">
    <location>
        <begin position="22"/>
        <end position="160"/>
    </location>
</feature>
<dbReference type="FunFam" id="2.60.40.770:FF:000001">
    <property type="entry name" value="NPC intracellular cholesterol transporter 2"/>
    <property type="match status" value="1"/>
</dbReference>
<dbReference type="SUPFAM" id="SSF81296">
    <property type="entry name" value="E set domains"/>
    <property type="match status" value="1"/>
</dbReference>
<dbReference type="PANTHER" id="PTHR11306">
    <property type="entry name" value="NIEMANN PICK TYPE C2 PROTEIN NPC2-RELATED"/>
    <property type="match status" value="1"/>
</dbReference>
<keyword evidence="4" id="KW-0732">Signal</keyword>
<dbReference type="InterPro" id="IPR003172">
    <property type="entry name" value="ML_dom"/>
</dbReference>
<dbReference type="InterPro" id="IPR039670">
    <property type="entry name" value="NPC2-like"/>
</dbReference>
<dbReference type="SMART" id="SM00737">
    <property type="entry name" value="ML"/>
    <property type="match status" value="1"/>
</dbReference>
<sequence length="160" mass="17764">MSFKYIFPVLSLALLAYVVQATKVRTCPTFEGKLANESVSISACDGPPCKLRKKSDVIVNIKFKPEKDIEKIITSVNMKLLGIPFPFIGVDGTSACDKLYESDGKTKTKCPLVKGKEYVYQNSFKVLEIYPNVRGVVHWGLHDPAADKDTSCFEILAKII</sequence>
<dbReference type="GO" id="GO:0015918">
    <property type="term" value="P:sterol transport"/>
    <property type="evidence" value="ECO:0007669"/>
    <property type="project" value="InterPro"/>
</dbReference>
<dbReference type="GO" id="GO:0005576">
    <property type="term" value="C:extracellular region"/>
    <property type="evidence" value="ECO:0007669"/>
    <property type="project" value="UniProtKB-SubCell"/>
</dbReference>
<accession>A0A1Q1NPD3</accession>
<protein>
    <submittedName>
        <fullName evidence="6">Venom protein family 7 protein 1</fullName>
    </submittedName>
</protein>
<dbReference type="Gene3D" id="2.60.40.770">
    <property type="match status" value="1"/>
</dbReference>
<feature type="signal peptide" evidence="4">
    <location>
        <begin position="1"/>
        <end position="21"/>
    </location>
</feature>
<evidence type="ECO:0000256" key="1">
    <source>
        <dbReference type="ARBA" id="ARBA00004613"/>
    </source>
</evidence>
<evidence type="ECO:0000256" key="2">
    <source>
        <dbReference type="ARBA" id="ARBA00006370"/>
    </source>
</evidence>
<comment type="similarity">
    <text evidence="2">Belongs to the NPC2 family.</text>
</comment>
<dbReference type="AlphaFoldDB" id="A0A1Q1NPD3"/>
<proteinExistence type="evidence at transcript level"/>
<dbReference type="Pfam" id="PF02221">
    <property type="entry name" value="E1_DerP2_DerF2"/>
    <property type="match status" value="1"/>
</dbReference>
<name>A0A1Q1NPD3_PRIPG</name>
<evidence type="ECO:0000313" key="6">
    <source>
        <dbReference type="EMBL" id="AQM58369.1"/>
    </source>
</evidence>
<dbReference type="PANTHER" id="PTHR11306:SF68">
    <property type="entry name" value="NPC INTRACELLULAR CHOLESTEROL TRANSPORTER 2"/>
    <property type="match status" value="1"/>
</dbReference>
<feature type="domain" description="MD-2-related lipid-recognition" evidence="5">
    <location>
        <begin position="24"/>
        <end position="157"/>
    </location>
</feature>
<evidence type="ECO:0000259" key="5">
    <source>
        <dbReference type="SMART" id="SM00737"/>
    </source>
</evidence>
<evidence type="ECO:0000256" key="4">
    <source>
        <dbReference type="SAM" id="SignalP"/>
    </source>
</evidence>
<reference evidence="6" key="1">
    <citation type="journal article" date="2017" name="Mol. Cell. Proteomics">
        <title>Melt with this kiss: Paralysing and liquefying venom of the assassin bug Pristhesancus plagipennis (Hemiptera: Reduviidae).</title>
        <authorList>
            <person name="Walker A.A."/>
            <person name="Madio B."/>
            <person name="Jin J."/>
            <person name="Undheim E.A."/>
            <person name="Fry B.G."/>
            <person name="King G.F."/>
        </authorList>
    </citation>
    <scope>NUCLEOTIDE SEQUENCE</scope>
    <source>
        <tissue evidence="6">Venom/labial gland</tissue>
    </source>
</reference>
<dbReference type="InterPro" id="IPR014756">
    <property type="entry name" value="Ig_E-set"/>
</dbReference>
<keyword evidence="3" id="KW-0964">Secreted</keyword>
<dbReference type="EMBL" id="KX459618">
    <property type="protein sequence ID" value="AQM58369.1"/>
    <property type="molecule type" value="mRNA"/>
</dbReference>
<organism evidence="6">
    <name type="scientific">Pristhesancus plagipennis</name>
    <name type="common">Common assassin bug</name>
    <dbReference type="NCBI Taxonomy" id="1955184"/>
    <lineage>
        <taxon>Eukaryota</taxon>
        <taxon>Metazoa</taxon>
        <taxon>Ecdysozoa</taxon>
        <taxon>Arthropoda</taxon>
        <taxon>Hexapoda</taxon>
        <taxon>Insecta</taxon>
        <taxon>Pterygota</taxon>
        <taxon>Neoptera</taxon>
        <taxon>Paraneoptera</taxon>
        <taxon>Hemiptera</taxon>
        <taxon>Heteroptera</taxon>
        <taxon>Panheteroptera</taxon>
        <taxon>Cimicomorpha</taxon>
        <taxon>Reduviidae</taxon>
        <taxon>Harpactorinae</taxon>
        <taxon>Harpactorini</taxon>
        <taxon>Pristhesancus</taxon>
    </lineage>
</organism>
<dbReference type="GO" id="GO:0032934">
    <property type="term" value="F:sterol binding"/>
    <property type="evidence" value="ECO:0007669"/>
    <property type="project" value="InterPro"/>
</dbReference>